<keyword evidence="3" id="KW-1185">Reference proteome</keyword>
<feature type="region of interest" description="Disordered" evidence="1">
    <location>
        <begin position="52"/>
        <end position="99"/>
    </location>
</feature>
<evidence type="ECO:0000313" key="3">
    <source>
        <dbReference type="Proteomes" id="UP001066276"/>
    </source>
</evidence>
<evidence type="ECO:0000256" key="1">
    <source>
        <dbReference type="SAM" id="MobiDB-lite"/>
    </source>
</evidence>
<evidence type="ECO:0000313" key="2">
    <source>
        <dbReference type="EMBL" id="KAJ1145935.1"/>
    </source>
</evidence>
<dbReference type="Proteomes" id="UP001066276">
    <property type="component" value="Chromosome 6"/>
</dbReference>
<organism evidence="2 3">
    <name type="scientific">Pleurodeles waltl</name>
    <name type="common">Iberian ribbed newt</name>
    <dbReference type="NCBI Taxonomy" id="8319"/>
    <lineage>
        <taxon>Eukaryota</taxon>
        <taxon>Metazoa</taxon>
        <taxon>Chordata</taxon>
        <taxon>Craniata</taxon>
        <taxon>Vertebrata</taxon>
        <taxon>Euteleostomi</taxon>
        <taxon>Amphibia</taxon>
        <taxon>Batrachia</taxon>
        <taxon>Caudata</taxon>
        <taxon>Salamandroidea</taxon>
        <taxon>Salamandridae</taxon>
        <taxon>Pleurodelinae</taxon>
        <taxon>Pleurodeles</taxon>
    </lineage>
</organism>
<dbReference type="EMBL" id="JANPWB010000010">
    <property type="protein sequence ID" value="KAJ1145935.1"/>
    <property type="molecule type" value="Genomic_DNA"/>
</dbReference>
<reference evidence="2" key="1">
    <citation type="journal article" date="2022" name="bioRxiv">
        <title>Sequencing and chromosome-scale assembly of the giantPleurodeles waltlgenome.</title>
        <authorList>
            <person name="Brown T."/>
            <person name="Elewa A."/>
            <person name="Iarovenko S."/>
            <person name="Subramanian E."/>
            <person name="Araus A.J."/>
            <person name="Petzold A."/>
            <person name="Susuki M."/>
            <person name="Suzuki K.-i.T."/>
            <person name="Hayashi T."/>
            <person name="Toyoda A."/>
            <person name="Oliveira C."/>
            <person name="Osipova E."/>
            <person name="Leigh N.D."/>
            <person name="Simon A."/>
            <person name="Yun M.H."/>
        </authorList>
    </citation>
    <scope>NUCLEOTIDE SEQUENCE</scope>
    <source>
        <strain evidence="2">20211129_DDA</strain>
        <tissue evidence="2">Liver</tissue>
    </source>
</reference>
<accession>A0AAV7R107</accession>
<proteinExistence type="predicted"/>
<comment type="caution">
    <text evidence="2">The sequence shown here is derived from an EMBL/GenBank/DDBJ whole genome shotgun (WGS) entry which is preliminary data.</text>
</comment>
<gene>
    <name evidence="2" type="ORF">NDU88_012218</name>
</gene>
<sequence>MSRNVHITPLAIRFSRENLSRLAVTNLPGPRTWFPRSASEGGTALVTSVTLEAEEDTGELRREKRTPRGEVSILEDEEETGKDCVGSEEGREAQLNGGG</sequence>
<name>A0AAV7R107_PLEWA</name>
<dbReference type="AlphaFoldDB" id="A0AAV7R107"/>
<protein>
    <submittedName>
        <fullName evidence="2">Uncharacterized protein</fullName>
    </submittedName>
</protein>
<feature type="compositionally biased region" description="Basic and acidic residues" evidence="1">
    <location>
        <begin position="58"/>
        <end position="68"/>
    </location>
</feature>